<evidence type="ECO:0000313" key="4">
    <source>
        <dbReference type="Proteomes" id="UP000728185"/>
    </source>
</evidence>
<dbReference type="Pfam" id="PF00271">
    <property type="entry name" value="Helicase_C"/>
    <property type="match status" value="1"/>
</dbReference>
<dbReference type="Proteomes" id="UP000728185">
    <property type="component" value="Unassembled WGS sequence"/>
</dbReference>
<dbReference type="PANTHER" id="PTHR10799">
    <property type="entry name" value="SNF2/RAD54 HELICASE FAMILY"/>
    <property type="match status" value="1"/>
</dbReference>
<dbReference type="Gene3D" id="3.40.50.300">
    <property type="entry name" value="P-loop containing nucleotide triphosphate hydrolases"/>
    <property type="match status" value="1"/>
</dbReference>
<keyword evidence="3" id="KW-0547">Nucleotide-binding</keyword>
<evidence type="ECO:0000259" key="2">
    <source>
        <dbReference type="PROSITE" id="PS51194"/>
    </source>
</evidence>
<keyword evidence="3" id="KW-0347">Helicase</keyword>
<dbReference type="AlphaFoldDB" id="A0A8E0VM76"/>
<keyword evidence="1" id="KW-0378">Hydrolase</keyword>
<protein>
    <submittedName>
        <fullName evidence="3">Lymphoid-specific helicase</fullName>
    </submittedName>
</protein>
<gene>
    <name evidence="3" type="ORF">FBUS_06219</name>
</gene>
<comment type="caution">
    <text evidence="3">The sequence shown here is derived from an EMBL/GenBank/DDBJ whole genome shotgun (WGS) entry which is preliminary data.</text>
</comment>
<dbReference type="SMART" id="SM00490">
    <property type="entry name" value="HELICc"/>
    <property type="match status" value="1"/>
</dbReference>
<dbReference type="EMBL" id="LUCM01002545">
    <property type="protein sequence ID" value="KAA0197185.1"/>
    <property type="molecule type" value="Genomic_DNA"/>
</dbReference>
<dbReference type="OrthoDB" id="448448at2759"/>
<dbReference type="PROSITE" id="PS51194">
    <property type="entry name" value="HELICASE_CTER"/>
    <property type="match status" value="1"/>
</dbReference>
<dbReference type="GO" id="GO:0004386">
    <property type="term" value="F:helicase activity"/>
    <property type="evidence" value="ECO:0007669"/>
    <property type="project" value="UniProtKB-KW"/>
</dbReference>
<dbReference type="SUPFAM" id="SSF52540">
    <property type="entry name" value="P-loop containing nucleoside triphosphate hydrolases"/>
    <property type="match status" value="1"/>
</dbReference>
<sequence>MVLDVLEELLNHRGWLFVRLDGSTKLTDRQVAIRRFNHESVEQLPVFLVSARAGSCGLNLQTAADTVIIFDSDWNPQTDLQAQDRCHRIGQNQPVLVIRLVTAGTVDETIVQRAQTKRGLERLLLARRSFGMYSDNLLAPSAQVRWRSVKVPMSHFWFRW</sequence>
<dbReference type="InterPro" id="IPR049730">
    <property type="entry name" value="SNF2/RAD54-like_C"/>
</dbReference>
<keyword evidence="4" id="KW-1185">Reference proteome</keyword>
<keyword evidence="3" id="KW-0067">ATP-binding</keyword>
<dbReference type="InterPro" id="IPR027417">
    <property type="entry name" value="P-loop_NTPase"/>
</dbReference>
<dbReference type="InterPro" id="IPR001650">
    <property type="entry name" value="Helicase_C-like"/>
</dbReference>
<dbReference type="CDD" id="cd18793">
    <property type="entry name" value="SF2_C_SNF"/>
    <property type="match status" value="1"/>
</dbReference>
<dbReference type="GO" id="GO:0016787">
    <property type="term" value="F:hydrolase activity"/>
    <property type="evidence" value="ECO:0007669"/>
    <property type="project" value="UniProtKB-KW"/>
</dbReference>
<feature type="domain" description="Helicase C-terminal" evidence="2">
    <location>
        <begin position="1"/>
        <end position="138"/>
    </location>
</feature>
<evidence type="ECO:0000256" key="1">
    <source>
        <dbReference type="ARBA" id="ARBA00022801"/>
    </source>
</evidence>
<name>A0A8E0VM76_9TREM</name>
<organism evidence="3 4">
    <name type="scientific">Fasciolopsis buskii</name>
    <dbReference type="NCBI Taxonomy" id="27845"/>
    <lineage>
        <taxon>Eukaryota</taxon>
        <taxon>Metazoa</taxon>
        <taxon>Spiralia</taxon>
        <taxon>Lophotrochozoa</taxon>
        <taxon>Platyhelminthes</taxon>
        <taxon>Trematoda</taxon>
        <taxon>Digenea</taxon>
        <taxon>Plagiorchiida</taxon>
        <taxon>Echinostomata</taxon>
        <taxon>Echinostomatoidea</taxon>
        <taxon>Fasciolidae</taxon>
        <taxon>Fasciolopsis</taxon>
    </lineage>
</organism>
<evidence type="ECO:0000313" key="3">
    <source>
        <dbReference type="EMBL" id="KAA0197185.1"/>
    </source>
</evidence>
<reference evidence="3" key="1">
    <citation type="submission" date="2019-05" db="EMBL/GenBank/DDBJ databases">
        <title>Annotation for the trematode Fasciolopsis buski.</title>
        <authorList>
            <person name="Choi Y.-J."/>
        </authorList>
    </citation>
    <scope>NUCLEOTIDE SEQUENCE</scope>
    <source>
        <strain evidence="3">HT</strain>
        <tissue evidence="3">Whole worm</tissue>
    </source>
</reference>
<proteinExistence type="predicted"/>
<accession>A0A8E0VM76</accession>